<gene>
    <name evidence="3" type="ORF">ENV70_05315</name>
</gene>
<evidence type="ECO:0000256" key="1">
    <source>
        <dbReference type="ARBA" id="ARBA00005662"/>
    </source>
</evidence>
<accession>A0A7C6AFX2</accession>
<comment type="similarity">
    <text evidence="1">Belongs to the CapA family.</text>
</comment>
<dbReference type="PANTHER" id="PTHR33393:SF12">
    <property type="entry name" value="CAPSULE BIOSYNTHESIS PROTEIN CAPA"/>
    <property type="match status" value="1"/>
</dbReference>
<comment type="caution">
    <text evidence="3">The sequence shown here is derived from an EMBL/GenBank/DDBJ whole genome shotgun (WGS) entry which is preliminary data.</text>
</comment>
<dbReference type="InterPro" id="IPR019079">
    <property type="entry name" value="Capsule_synth_CapA"/>
</dbReference>
<dbReference type="InterPro" id="IPR052169">
    <property type="entry name" value="CW_Biosynth-Accessory"/>
</dbReference>
<organism evidence="3">
    <name type="scientific">candidate division WOR-3 bacterium</name>
    <dbReference type="NCBI Taxonomy" id="2052148"/>
    <lineage>
        <taxon>Bacteria</taxon>
        <taxon>Bacteria division WOR-3</taxon>
    </lineage>
</organism>
<feature type="domain" description="Capsule synthesis protein CapA" evidence="2">
    <location>
        <begin position="26"/>
        <end position="268"/>
    </location>
</feature>
<dbReference type="EMBL" id="DTHJ01000110">
    <property type="protein sequence ID" value="HHS63014.1"/>
    <property type="molecule type" value="Genomic_DNA"/>
</dbReference>
<evidence type="ECO:0000259" key="2">
    <source>
        <dbReference type="SMART" id="SM00854"/>
    </source>
</evidence>
<dbReference type="AlphaFoldDB" id="A0A7C6AFX2"/>
<name>A0A7C6AFX2_UNCW3</name>
<evidence type="ECO:0000313" key="3">
    <source>
        <dbReference type="EMBL" id="HHS63014.1"/>
    </source>
</evidence>
<dbReference type="InterPro" id="IPR029052">
    <property type="entry name" value="Metallo-depent_PP-like"/>
</dbReference>
<dbReference type="SUPFAM" id="SSF56300">
    <property type="entry name" value="Metallo-dependent phosphatases"/>
    <property type="match status" value="1"/>
</dbReference>
<protein>
    <submittedName>
        <fullName evidence="3">CapA family protein</fullName>
    </submittedName>
</protein>
<dbReference type="PANTHER" id="PTHR33393">
    <property type="entry name" value="POLYGLUTAMINE SYNTHESIS ACCESSORY PROTEIN RV0574C-RELATED"/>
    <property type="match status" value="1"/>
</dbReference>
<sequence>MIIFILIAQITNLKDSLLPNLENEVTIVSVGDIFIHKSVFESGYDVRKKSYNFNPCFEYVKDYLISPDLATAWFGGVLDSTGPYTGYPCFKTPKELSKVLKTNGFDILFRTNHTLDYGIKGLRTTTKILKEDSLIQIGAYISEEESKEVYVFEKNGIKIGFLSYTYGTNGIPIPKPWMVKLIALEEIKKDIEKARPLCDFIIVALHFGIEYERYPNKEQKKIVKKICEMGADMIIGSHPHVIQPVEFIEVDNRKIFVAYSLGNFFCGQRKRYTDTGIMLKYTIAKDSAKTYLKEVRYIPTYVAKYRVDSKYEFKILPIARAIKLYADGQLKFIGEKNYNRMVSALKETTDHIDNPNINFTSDE</sequence>
<reference evidence="3" key="1">
    <citation type="journal article" date="2020" name="mSystems">
        <title>Genome- and Community-Level Interaction Insights into Carbon Utilization and Element Cycling Functions of Hydrothermarchaeota in Hydrothermal Sediment.</title>
        <authorList>
            <person name="Zhou Z."/>
            <person name="Liu Y."/>
            <person name="Xu W."/>
            <person name="Pan J."/>
            <person name="Luo Z.H."/>
            <person name="Li M."/>
        </authorList>
    </citation>
    <scope>NUCLEOTIDE SEQUENCE [LARGE SCALE GENOMIC DNA]</scope>
    <source>
        <strain evidence="3">SpSt-783</strain>
    </source>
</reference>
<proteinExistence type="inferred from homology"/>
<dbReference type="SMART" id="SM00854">
    <property type="entry name" value="PGA_cap"/>
    <property type="match status" value="1"/>
</dbReference>
<dbReference type="Pfam" id="PF09587">
    <property type="entry name" value="PGA_cap"/>
    <property type="match status" value="1"/>
</dbReference>
<dbReference type="Gene3D" id="3.60.21.10">
    <property type="match status" value="1"/>
</dbReference>
<dbReference type="CDD" id="cd07381">
    <property type="entry name" value="MPP_CapA"/>
    <property type="match status" value="1"/>
</dbReference>